<evidence type="ECO:0000313" key="7">
    <source>
        <dbReference type="Proteomes" id="UP001319200"/>
    </source>
</evidence>
<dbReference type="InterPro" id="IPR014284">
    <property type="entry name" value="RNA_pol_sigma-70_dom"/>
</dbReference>
<dbReference type="InterPro" id="IPR036388">
    <property type="entry name" value="WH-like_DNA-bd_sf"/>
</dbReference>
<proteinExistence type="inferred from homology"/>
<dbReference type="PANTHER" id="PTHR43133">
    <property type="entry name" value="RNA POLYMERASE ECF-TYPE SIGMA FACTO"/>
    <property type="match status" value="1"/>
</dbReference>
<dbReference type="Pfam" id="PF08281">
    <property type="entry name" value="Sigma70_r4_2"/>
    <property type="match status" value="1"/>
</dbReference>
<evidence type="ECO:0000256" key="1">
    <source>
        <dbReference type="ARBA" id="ARBA00010641"/>
    </source>
</evidence>
<protein>
    <submittedName>
        <fullName evidence="6">Sigma-70 family RNA polymerase sigma factor</fullName>
    </submittedName>
</protein>
<keyword evidence="7" id="KW-1185">Reference proteome</keyword>
<dbReference type="Proteomes" id="UP001319200">
    <property type="component" value="Unassembled WGS sequence"/>
</dbReference>
<keyword evidence="2" id="KW-0805">Transcription regulation</keyword>
<dbReference type="SUPFAM" id="SSF88659">
    <property type="entry name" value="Sigma3 and sigma4 domains of RNA polymerase sigma factors"/>
    <property type="match status" value="1"/>
</dbReference>
<gene>
    <name evidence="6" type="ORF">KK083_30635</name>
</gene>
<organism evidence="6 7">
    <name type="scientific">Chryseosolibacter histidini</name>
    <dbReference type="NCBI Taxonomy" id="2782349"/>
    <lineage>
        <taxon>Bacteria</taxon>
        <taxon>Pseudomonadati</taxon>
        <taxon>Bacteroidota</taxon>
        <taxon>Cytophagia</taxon>
        <taxon>Cytophagales</taxon>
        <taxon>Chryseotaleaceae</taxon>
        <taxon>Chryseosolibacter</taxon>
    </lineage>
</organism>
<evidence type="ECO:0000256" key="3">
    <source>
        <dbReference type="ARBA" id="ARBA00023082"/>
    </source>
</evidence>
<evidence type="ECO:0000313" key="6">
    <source>
        <dbReference type="EMBL" id="MBT1701289.1"/>
    </source>
</evidence>
<dbReference type="PANTHER" id="PTHR43133:SF46">
    <property type="entry name" value="RNA POLYMERASE SIGMA-70 FACTOR ECF SUBFAMILY"/>
    <property type="match status" value="1"/>
</dbReference>
<dbReference type="Gene3D" id="1.10.10.10">
    <property type="entry name" value="Winged helix-like DNA-binding domain superfamily/Winged helix DNA-binding domain"/>
    <property type="match status" value="1"/>
</dbReference>
<feature type="domain" description="RNA polymerase sigma factor 70 region 4 type 2" evidence="5">
    <location>
        <begin position="92"/>
        <end position="143"/>
    </location>
</feature>
<comment type="similarity">
    <text evidence="1">Belongs to the sigma-70 factor family. ECF subfamily.</text>
</comment>
<dbReference type="GO" id="GO:0006352">
    <property type="term" value="P:DNA-templated transcription initiation"/>
    <property type="evidence" value="ECO:0007669"/>
    <property type="project" value="InterPro"/>
</dbReference>
<dbReference type="RefSeq" id="WP_254169972.1">
    <property type="nucleotide sequence ID" value="NZ_JAHESF010000064.1"/>
</dbReference>
<evidence type="ECO:0000256" key="2">
    <source>
        <dbReference type="ARBA" id="ARBA00023015"/>
    </source>
</evidence>
<dbReference type="NCBIfam" id="TIGR02937">
    <property type="entry name" value="sigma70-ECF"/>
    <property type="match status" value="1"/>
</dbReference>
<dbReference type="AlphaFoldDB" id="A0AAP2GMH7"/>
<sequence length="163" mass="18985">HSQLRRQRQRWIRDRLAQDLVQDVFTAILRNPPPFCNADNLAPYLFNVAKYSCLRKLKELSREHDAKKEYLFRKETSARSLDDLIHEKEYAELVQEAVEKLPPQQKQVFIMVREKGLTHEATATELHLSPITVNRHLGLAVKSIHDHVLRHIASLIIAGSFLF</sequence>
<feature type="non-terminal residue" evidence="6">
    <location>
        <position position="1"/>
    </location>
</feature>
<dbReference type="Gene3D" id="1.10.1740.10">
    <property type="match status" value="1"/>
</dbReference>
<keyword evidence="3" id="KW-0731">Sigma factor</keyword>
<dbReference type="EMBL" id="JAHESF010000064">
    <property type="protein sequence ID" value="MBT1701289.1"/>
    <property type="molecule type" value="Genomic_DNA"/>
</dbReference>
<dbReference type="InterPro" id="IPR013249">
    <property type="entry name" value="RNA_pol_sigma70_r4_t2"/>
</dbReference>
<dbReference type="GO" id="GO:0016987">
    <property type="term" value="F:sigma factor activity"/>
    <property type="evidence" value="ECO:0007669"/>
    <property type="project" value="UniProtKB-KW"/>
</dbReference>
<dbReference type="InterPro" id="IPR039425">
    <property type="entry name" value="RNA_pol_sigma-70-like"/>
</dbReference>
<evidence type="ECO:0000259" key="5">
    <source>
        <dbReference type="Pfam" id="PF08281"/>
    </source>
</evidence>
<accession>A0AAP2GMH7</accession>
<dbReference type="GO" id="GO:0003677">
    <property type="term" value="F:DNA binding"/>
    <property type="evidence" value="ECO:0007669"/>
    <property type="project" value="InterPro"/>
</dbReference>
<comment type="caution">
    <text evidence="6">The sequence shown here is derived from an EMBL/GenBank/DDBJ whole genome shotgun (WGS) entry which is preliminary data.</text>
</comment>
<dbReference type="SUPFAM" id="SSF88946">
    <property type="entry name" value="Sigma2 domain of RNA polymerase sigma factors"/>
    <property type="match status" value="1"/>
</dbReference>
<evidence type="ECO:0000256" key="4">
    <source>
        <dbReference type="ARBA" id="ARBA00023163"/>
    </source>
</evidence>
<keyword evidence="4" id="KW-0804">Transcription</keyword>
<reference evidence="6 7" key="1">
    <citation type="submission" date="2021-05" db="EMBL/GenBank/DDBJ databases">
        <title>A Polyphasic approach of four new species of the genus Ohtaekwangia: Ohtaekwangia histidinii sp. nov., Ohtaekwangia cretensis sp. nov., Ohtaekwangia indiensis sp. nov., Ohtaekwangia reichenbachii sp. nov. from diverse environment.</title>
        <authorList>
            <person name="Octaviana S."/>
        </authorList>
    </citation>
    <scope>NUCLEOTIDE SEQUENCE [LARGE SCALE GENOMIC DNA]</scope>
    <source>
        <strain evidence="6 7">PWU4</strain>
    </source>
</reference>
<dbReference type="InterPro" id="IPR013324">
    <property type="entry name" value="RNA_pol_sigma_r3/r4-like"/>
</dbReference>
<dbReference type="InterPro" id="IPR013325">
    <property type="entry name" value="RNA_pol_sigma_r2"/>
</dbReference>
<name>A0AAP2GMH7_9BACT</name>